<dbReference type="InParanoid" id="A0A2P6NY33"/>
<name>A0A2P6NY33_9EUKA</name>
<feature type="compositionally biased region" description="Acidic residues" evidence="1">
    <location>
        <begin position="200"/>
        <end position="210"/>
    </location>
</feature>
<sequence length="266" mass="30350">MEAPATPQKRRRSSKNSQETNGEKTKPKQVKKKKTMVDPSEDNRKVRPGRKKKVDTIQVINTPWDPYVEQLLKEHTVRAPIAPSSQTLAFNSAVVAKQLDQDHRCLDSLATIFQDQLTRLHVEEAAIRRKAKEDFGIHFSISQAEVEVMLSRIFGLETEKAPSLPAEIIAKSVDEVREMLDDQTREQLLEAESKPKPEEEEKEMEIVEESADNRPMPPPAFPKDMHIDEDDDDEVVDDDEATNEMRNILNKNGLEASYDDFDEGDE</sequence>
<dbReference type="Proteomes" id="UP000241769">
    <property type="component" value="Unassembled WGS sequence"/>
</dbReference>
<dbReference type="AlphaFoldDB" id="A0A2P6NY33"/>
<comment type="caution">
    <text evidence="2">The sequence shown here is derived from an EMBL/GenBank/DDBJ whole genome shotgun (WGS) entry which is preliminary data.</text>
</comment>
<feature type="region of interest" description="Disordered" evidence="1">
    <location>
        <begin position="188"/>
        <end position="266"/>
    </location>
</feature>
<evidence type="ECO:0000256" key="1">
    <source>
        <dbReference type="SAM" id="MobiDB-lite"/>
    </source>
</evidence>
<proteinExistence type="predicted"/>
<protein>
    <submittedName>
        <fullName evidence="2">Uncharacterized protein</fullName>
    </submittedName>
</protein>
<gene>
    <name evidence="2" type="ORF">PROFUN_00341</name>
</gene>
<feature type="region of interest" description="Disordered" evidence="1">
    <location>
        <begin position="1"/>
        <end position="52"/>
    </location>
</feature>
<reference evidence="2 3" key="1">
    <citation type="journal article" date="2018" name="Genome Biol. Evol.">
        <title>Multiple Roots of Fruiting Body Formation in Amoebozoa.</title>
        <authorList>
            <person name="Hillmann F."/>
            <person name="Forbes G."/>
            <person name="Novohradska S."/>
            <person name="Ferling I."/>
            <person name="Riege K."/>
            <person name="Groth M."/>
            <person name="Westermann M."/>
            <person name="Marz M."/>
            <person name="Spaller T."/>
            <person name="Winckler T."/>
            <person name="Schaap P."/>
            <person name="Glockner G."/>
        </authorList>
    </citation>
    <scope>NUCLEOTIDE SEQUENCE [LARGE SCALE GENOMIC DNA]</scope>
    <source>
        <strain evidence="2 3">Jena</strain>
    </source>
</reference>
<evidence type="ECO:0000313" key="2">
    <source>
        <dbReference type="EMBL" id="PRP88873.1"/>
    </source>
</evidence>
<dbReference type="EMBL" id="MDYQ01000007">
    <property type="protein sequence ID" value="PRP88873.1"/>
    <property type="molecule type" value="Genomic_DNA"/>
</dbReference>
<feature type="compositionally biased region" description="Acidic residues" evidence="1">
    <location>
        <begin position="257"/>
        <end position="266"/>
    </location>
</feature>
<keyword evidence="3" id="KW-1185">Reference proteome</keyword>
<evidence type="ECO:0000313" key="3">
    <source>
        <dbReference type="Proteomes" id="UP000241769"/>
    </source>
</evidence>
<organism evidence="2 3">
    <name type="scientific">Planoprotostelium fungivorum</name>
    <dbReference type="NCBI Taxonomy" id="1890364"/>
    <lineage>
        <taxon>Eukaryota</taxon>
        <taxon>Amoebozoa</taxon>
        <taxon>Evosea</taxon>
        <taxon>Variosea</taxon>
        <taxon>Cavosteliida</taxon>
        <taxon>Cavosteliaceae</taxon>
        <taxon>Planoprotostelium</taxon>
    </lineage>
</organism>
<feature type="compositionally biased region" description="Acidic residues" evidence="1">
    <location>
        <begin position="227"/>
        <end position="242"/>
    </location>
</feature>
<feature type="compositionally biased region" description="Basic and acidic residues" evidence="1">
    <location>
        <begin position="188"/>
        <end position="199"/>
    </location>
</feature>
<accession>A0A2P6NY33</accession>